<dbReference type="Proteomes" id="UP000007032">
    <property type="component" value="Chromosome"/>
</dbReference>
<dbReference type="EMBL" id="CM000776">
    <property type="protein sequence ID" value="EES88881.1"/>
    <property type="molecule type" value="Genomic_DNA"/>
</dbReference>
<keyword evidence="3" id="KW-1185">Reference proteome</keyword>
<dbReference type="SUPFAM" id="SSF53448">
    <property type="entry name" value="Nucleotide-diphospho-sugar transferases"/>
    <property type="match status" value="2"/>
</dbReference>
<evidence type="ECO:0000259" key="1">
    <source>
        <dbReference type="Pfam" id="PF00535"/>
    </source>
</evidence>
<dbReference type="CDD" id="cd02513">
    <property type="entry name" value="CMP-NeuAc_Synthase"/>
    <property type="match status" value="1"/>
</dbReference>
<sequence>MKERVIAIIPARGGSKGVYKKNIALVGGKPLITYTIEAALNSKIFSRIIVTTDSEEIANLASEYGVGVLERPKELATDTASSIDVISHVLGEIQQEEYSHFVLLQPTSPLRTARHIQKAWELYNTEMATTLVSVAGVDECPQKMLVREGDSIFPLTSYEDLVKPRQQLAKAYLPNGAIYICKISNFLHSRCLFEEKISLFEMSSDESIDIDANDDIRKAERILKEFKMDNKIIKIDNEEIVDIPSENASRARQLYKEEKFLSAIEIFSCKEKRSFFEAIEIIGVCYFKLQRFDETVKYLSKSINKFPVKSSKQAWLYLFNSYFKMNNNVMCFEVAIEALKYKKVDARMAKAVLEAFCMLEESKYLAVVNKIYPLYDEFCYKNNLKVPQRFTQAYAKYNYSLKETYNKKPVDISMEILDKFEVLVPTYQRKEAIISTIRNIKEVNKWIHMRVVDNASTDGTYEALQELAKEYPNLYVSQNEENLGYAGSMVRLLKECSRKFGIFTSDEEPIIVENTIKAIQYMIDDNIDFLSSQFFRKNSFFRGKANNYLMSPEEYMRASFFTSGIIFNMNLLQKYQDIIVKHTPRKQVYPEIIFAIVASIFGKCFWFNLPTAYILKYQLPTHSHDDTEEKSYTCLIERWRQFQRFMQFFQELFQETIEEKYKARIDSVMRHSASEIFFGLKNAAKREYKTLSEYF</sequence>
<dbReference type="PANTHER" id="PTHR21485:SF6">
    <property type="entry name" value="N-ACYLNEURAMINATE CYTIDYLYLTRANSFERASE-RELATED"/>
    <property type="match status" value="1"/>
</dbReference>
<dbReference type="SUPFAM" id="SSF48452">
    <property type="entry name" value="TPR-like"/>
    <property type="match status" value="1"/>
</dbReference>
<dbReference type="HOGENOM" id="CLU_396272_0_0_7"/>
<keyword evidence="2" id="KW-0548">Nucleotidyltransferase</keyword>
<protein>
    <submittedName>
        <fullName evidence="2">Capsule biosynthesis protein SiaB</fullName>
        <ecNumber evidence="2">2.7.7.43</ecNumber>
    </submittedName>
</protein>
<gene>
    <name evidence="2" type="primary">siaB</name>
    <name evidence="2" type="ORF">HCAN_0160</name>
</gene>
<proteinExistence type="predicted"/>
<dbReference type="Gene3D" id="3.90.550.10">
    <property type="entry name" value="Spore Coat Polysaccharide Biosynthesis Protein SpsA, Chain A"/>
    <property type="match status" value="2"/>
</dbReference>
<organism evidence="2 3">
    <name type="scientific">Helicobacter canadensis MIT 98-5491</name>
    <dbReference type="NCBI Taxonomy" id="537970"/>
    <lineage>
        <taxon>Bacteria</taxon>
        <taxon>Pseudomonadati</taxon>
        <taxon>Campylobacterota</taxon>
        <taxon>Epsilonproteobacteria</taxon>
        <taxon>Campylobacterales</taxon>
        <taxon>Helicobacteraceae</taxon>
        <taxon>Helicobacter</taxon>
    </lineage>
</organism>
<evidence type="ECO:0000313" key="2">
    <source>
        <dbReference type="EMBL" id="EES88881.1"/>
    </source>
</evidence>
<dbReference type="GO" id="GO:0008781">
    <property type="term" value="F:N-acylneuraminate cytidylyltransferase activity"/>
    <property type="evidence" value="ECO:0007669"/>
    <property type="project" value="UniProtKB-EC"/>
</dbReference>
<dbReference type="InterPro" id="IPR011990">
    <property type="entry name" value="TPR-like_helical_dom_sf"/>
</dbReference>
<dbReference type="InterPro" id="IPR029044">
    <property type="entry name" value="Nucleotide-diphossugar_trans"/>
</dbReference>
<dbReference type="InterPro" id="IPR003329">
    <property type="entry name" value="Cytidylyl_trans"/>
</dbReference>
<dbReference type="Pfam" id="PF02348">
    <property type="entry name" value="CTP_transf_3"/>
    <property type="match status" value="1"/>
</dbReference>
<dbReference type="AlphaFoldDB" id="C5ZW60"/>
<dbReference type="Pfam" id="PF00535">
    <property type="entry name" value="Glycos_transf_2"/>
    <property type="match status" value="1"/>
</dbReference>
<evidence type="ECO:0000313" key="3">
    <source>
        <dbReference type="Proteomes" id="UP000007032"/>
    </source>
</evidence>
<name>C5ZW60_9HELI</name>
<dbReference type="RefSeq" id="WP_006656692.1">
    <property type="nucleotide sequence ID" value="NZ_CM000776.2"/>
</dbReference>
<dbReference type="OrthoDB" id="9805604at2"/>
<dbReference type="PANTHER" id="PTHR21485">
    <property type="entry name" value="HAD SUPERFAMILY MEMBERS CMAS AND KDSC"/>
    <property type="match status" value="1"/>
</dbReference>
<dbReference type="eggNOG" id="COG0463">
    <property type="taxonomic scope" value="Bacteria"/>
</dbReference>
<feature type="domain" description="Glycosyltransferase 2-like" evidence="1">
    <location>
        <begin position="422"/>
        <end position="549"/>
    </location>
</feature>
<dbReference type="eggNOG" id="COG1083">
    <property type="taxonomic scope" value="Bacteria"/>
</dbReference>
<dbReference type="STRING" id="537970.HCAN_0160"/>
<dbReference type="Gene3D" id="1.25.40.10">
    <property type="entry name" value="Tetratricopeptide repeat domain"/>
    <property type="match status" value="1"/>
</dbReference>
<accession>C5ZW60</accession>
<reference evidence="2 3" key="1">
    <citation type="journal article" date="2009" name="J. Bacteriol.">
        <title>Genome sequence of the emerging pathogen Helicobacter canadensis.</title>
        <authorList>
            <person name="Loman N.J."/>
            <person name="Snyder L.A."/>
            <person name="Linton J.D."/>
            <person name="Langdon R."/>
            <person name="Lawson A.J."/>
            <person name="Weinstock G.M."/>
            <person name="Wren B.W."/>
            <person name="Pallen M.J."/>
        </authorList>
    </citation>
    <scope>NUCLEOTIDE SEQUENCE [LARGE SCALE GENOMIC DNA]</scope>
    <source>
        <strain evidence="2 3">MIT 98-5491</strain>
    </source>
</reference>
<dbReference type="InterPro" id="IPR001173">
    <property type="entry name" value="Glyco_trans_2-like"/>
</dbReference>
<keyword evidence="2" id="KW-0808">Transferase</keyword>
<dbReference type="EC" id="2.7.7.43" evidence="2"/>
<dbReference type="InterPro" id="IPR050793">
    <property type="entry name" value="CMP-NeuNAc_synthase"/>
</dbReference>